<name>A0A367ZQ20_9BACT</name>
<dbReference type="Proteomes" id="UP000252355">
    <property type="component" value="Unassembled WGS sequence"/>
</dbReference>
<protein>
    <recommendedName>
        <fullName evidence="1">STAS domain-containing protein</fullName>
    </recommendedName>
</protein>
<reference evidence="2 3" key="1">
    <citation type="submission" date="2018-05" db="EMBL/GenBank/DDBJ databases">
        <title>A metagenomic window into the 2 km-deep terrestrial subsurface aquifer revealed taxonomically and functionally diverse microbial community comprising novel uncultured bacterial lineages.</title>
        <authorList>
            <person name="Kadnikov V.V."/>
            <person name="Mardanov A.V."/>
            <person name="Beletsky A.V."/>
            <person name="Banks D."/>
            <person name="Pimenov N.V."/>
            <person name="Frank Y.A."/>
            <person name="Karnachuk O.V."/>
            <person name="Ravin N.V."/>
        </authorList>
    </citation>
    <scope>NUCLEOTIDE SEQUENCE [LARGE SCALE GENOMIC DNA]</scope>
    <source>
        <strain evidence="2">BY5</strain>
    </source>
</reference>
<organism evidence="2 3">
    <name type="scientific">Candidatus Ozemobacter sibiricus</name>
    <dbReference type="NCBI Taxonomy" id="2268124"/>
    <lineage>
        <taxon>Bacteria</taxon>
        <taxon>Candidatus Ozemobacteria</taxon>
        <taxon>Candidatus Ozemobacterales</taxon>
        <taxon>Candidatus Ozemobacteraceae</taxon>
        <taxon>Candidatus Ozemobacter</taxon>
    </lineage>
</organism>
<proteinExistence type="predicted"/>
<evidence type="ECO:0000313" key="3">
    <source>
        <dbReference type="Proteomes" id="UP000252355"/>
    </source>
</evidence>
<dbReference type="CDD" id="cd07043">
    <property type="entry name" value="STAS_anti-anti-sigma_factors"/>
    <property type="match status" value="1"/>
</dbReference>
<evidence type="ECO:0000259" key="1">
    <source>
        <dbReference type="PROSITE" id="PS50801"/>
    </source>
</evidence>
<feature type="domain" description="STAS" evidence="1">
    <location>
        <begin position="4"/>
        <end position="114"/>
    </location>
</feature>
<dbReference type="EMBL" id="QOQW01000013">
    <property type="protein sequence ID" value="RCK79451.1"/>
    <property type="molecule type" value="Genomic_DNA"/>
</dbReference>
<dbReference type="InterPro" id="IPR002645">
    <property type="entry name" value="STAS_dom"/>
</dbReference>
<dbReference type="AlphaFoldDB" id="A0A367ZQ20"/>
<dbReference type="PROSITE" id="PS50801">
    <property type="entry name" value="STAS"/>
    <property type="match status" value="1"/>
</dbReference>
<accession>A0A367ZQ20</accession>
<dbReference type="Pfam" id="PF01740">
    <property type="entry name" value="STAS"/>
    <property type="match status" value="1"/>
</dbReference>
<dbReference type="Gene3D" id="3.30.750.24">
    <property type="entry name" value="STAS domain"/>
    <property type="match status" value="1"/>
</dbReference>
<dbReference type="InterPro" id="IPR036513">
    <property type="entry name" value="STAS_dom_sf"/>
</dbReference>
<sequence length="117" mass="12608">MEAFTIHEEDLQGTPVLTVQGYFSDVTGRDLLTRLERLIGTGRTTCIIDLGPCTVINSPGLGTMLDLTLKVVDDLRGRLILTGLDRVKTSVLEMVGVLAMVTVAPDRAAALRQAQTP</sequence>
<gene>
    <name evidence="2" type="ORF">OZSIB_0091</name>
</gene>
<comment type="caution">
    <text evidence="2">The sequence shown here is derived from an EMBL/GenBank/DDBJ whole genome shotgun (WGS) entry which is preliminary data.</text>
</comment>
<evidence type="ECO:0000313" key="2">
    <source>
        <dbReference type="EMBL" id="RCK79451.1"/>
    </source>
</evidence>
<dbReference type="SUPFAM" id="SSF52091">
    <property type="entry name" value="SpoIIaa-like"/>
    <property type="match status" value="1"/>
</dbReference>